<dbReference type="PANTHER" id="PTHR32046:SF11">
    <property type="entry name" value="IMMUNE-ASSOCIATED NUCLEOTIDE-BINDING PROTEIN 10-LIKE"/>
    <property type="match status" value="1"/>
</dbReference>
<evidence type="ECO:0000313" key="3">
    <source>
        <dbReference type="Proteomes" id="UP000019763"/>
    </source>
</evidence>
<evidence type="ECO:0000259" key="1">
    <source>
        <dbReference type="Pfam" id="PF26633"/>
    </source>
</evidence>
<accession>A0A023B561</accession>
<name>A0A023B561_GRENI</name>
<sequence>MVTRAVTGPYDGLHEVSDRSEVHQVSDMSEINILVLGRTGVGKSTWINAIINYLAHPSLDDALAADSLGWVVPFSFSVNFIPDDQDEYQCANVKVGFTDQAKDDSIKVDDEWKKVDECDGATGVSATQRTIIHCVKVRDRVIRFIDTPGIGDTRGPDHDKENMADILRTLRNYNDLHGILILLKPNEQRLDVMFRFCIQELLIHLHNDAAKNIAFGFTNTRGTNYAPGDTFDPLFKLLEKYKDVRVPLSKNTVYCFDSEGFRYLAVQKQFGVKLDYLVENQRSWDHSVKESSRLLQHFQSLTPHPVRSTTNLYEVRSQLQSIAEPIAITSRNIQDTIRENEEDINSLMKVEMDQEELEQRLKTEIRTSMMRGTGNLRTVCAHQECVQHLPRGILGRDGNPVLDVAHKRVCCYGCWIPFAKLDTKGKWSLKLCGAFKFSSICHHCNHEISDHMQIRYDLEEIVQCIDPELKASINEKVSIADRKRVAIETKKNLIQELGEELDMLQEAAVQFSVFLKQNALLTYNDATLEYLERTMKEERAKVSLGGSRDNLDSLIQYEKKYKQLLQTLQDHVDSGKKPMDAAGAEELMRRLYSLKHYGTHLEKMRETFDAVGCSGREKPYVVK</sequence>
<dbReference type="InterPro" id="IPR058519">
    <property type="entry name" value="DUF8206"/>
</dbReference>
<dbReference type="GeneID" id="22913354"/>
<feature type="domain" description="DUF8206" evidence="1">
    <location>
        <begin position="377"/>
        <end position="457"/>
    </location>
</feature>
<comment type="caution">
    <text evidence="2">The sequence shown here is derived from an EMBL/GenBank/DDBJ whole genome shotgun (WGS) entry which is preliminary data.</text>
</comment>
<protein>
    <submittedName>
        <fullName evidence="2">Aaa ATPase domain protein</fullName>
    </submittedName>
</protein>
<organism evidence="2 3">
    <name type="scientific">Gregarina niphandrodes</name>
    <name type="common">Septate eugregarine</name>
    <dbReference type="NCBI Taxonomy" id="110365"/>
    <lineage>
        <taxon>Eukaryota</taxon>
        <taxon>Sar</taxon>
        <taxon>Alveolata</taxon>
        <taxon>Apicomplexa</taxon>
        <taxon>Conoidasida</taxon>
        <taxon>Gregarinasina</taxon>
        <taxon>Eugregarinorida</taxon>
        <taxon>Gregarinidae</taxon>
        <taxon>Gregarina</taxon>
    </lineage>
</organism>
<reference evidence="2" key="1">
    <citation type="submission" date="2013-12" db="EMBL/GenBank/DDBJ databases">
        <authorList>
            <person name="Omoto C.K."/>
            <person name="Sibley D."/>
            <person name="Venepally P."/>
            <person name="Hadjithomas M."/>
            <person name="Karamycheva S."/>
            <person name="Brunk B."/>
            <person name="Roos D."/>
            <person name="Caler E."/>
            <person name="Lorenzi H."/>
        </authorList>
    </citation>
    <scope>NUCLEOTIDE SEQUENCE</scope>
</reference>
<dbReference type="OMA" id="FMKPNDS"/>
<evidence type="ECO:0000313" key="2">
    <source>
        <dbReference type="EMBL" id="EZG58883.1"/>
    </source>
</evidence>
<proteinExistence type="predicted"/>
<dbReference type="SUPFAM" id="SSF52540">
    <property type="entry name" value="P-loop containing nucleoside triphosphate hydrolases"/>
    <property type="match status" value="1"/>
</dbReference>
<dbReference type="EMBL" id="AFNH02000700">
    <property type="protein sequence ID" value="EZG58883.1"/>
    <property type="molecule type" value="Genomic_DNA"/>
</dbReference>
<dbReference type="OrthoDB" id="437661at2759"/>
<dbReference type="Gene3D" id="3.40.50.300">
    <property type="entry name" value="P-loop containing nucleotide triphosphate hydrolases"/>
    <property type="match status" value="1"/>
</dbReference>
<dbReference type="Pfam" id="PF26633">
    <property type="entry name" value="DUF8206"/>
    <property type="match status" value="1"/>
</dbReference>
<dbReference type="AlphaFoldDB" id="A0A023B561"/>
<gene>
    <name evidence="2" type="ORF">GNI_093690</name>
</gene>
<keyword evidence="3" id="KW-1185">Reference proteome</keyword>
<dbReference type="InterPro" id="IPR027417">
    <property type="entry name" value="P-loop_NTPase"/>
</dbReference>
<dbReference type="eggNOG" id="ENOG502QQZ0">
    <property type="taxonomic scope" value="Eukaryota"/>
</dbReference>
<dbReference type="PANTHER" id="PTHR32046">
    <property type="entry name" value="G DOMAIN-CONTAINING PROTEIN"/>
    <property type="match status" value="1"/>
</dbReference>
<dbReference type="Proteomes" id="UP000019763">
    <property type="component" value="Unassembled WGS sequence"/>
</dbReference>
<dbReference type="VEuPathDB" id="CryptoDB:GNI_093690"/>
<dbReference type="RefSeq" id="XP_011130938.1">
    <property type="nucleotide sequence ID" value="XM_011132636.1"/>
</dbReference>